<dbReference type="InterPro" id="IPR013783">
    <property type="entry name" value="Ig-like_fold"/>
</dbReference>
<feature type="domain" description="WSC" evidence="3">
    <location>
        <begin position="401"/>
        <end position="497"/>
    </location>
</feature>
<name>A0A8H5CSY7_9AGAR</name>
<dbReference type="OrthoDB" id="2019572at2759"/>
<dbReference type="InterPro" id="IPR011043">
    <property type="entry name" value="Gal_Oxase/kelch_b-propeller"/>
</dbReference>
<feature type="domain" description="WSC" evidence="3">
    <location>
        <begin position="290"/>
        <end position="383"/>
    </location>
</feature>
<gene>
    <name evidence="4" type="ORF">D9756_011120</name>
</gene>
<comment type="caution">
    <text evidence="4">The sequence shown here is derived from an EMBL/GenBank/DDBJ whole genome shotgun (WGS) entry which is preliminary data.</text>
</comment>
<evidence type="ECO:0000313" key="4">
    <source>
        <dbReference type="EMBL" id="KAF5347449.1"/>
    </source>
</evidence>
<dbReference type="InterPro" id="IPR015202">
    <property type="entry name" value="GO-like_E_set"/>
</dbReference>
<feature type="domain" description="WSC" evidence="3">
    <location>
        <begin position="48"/>
        <end position="143"/>
    </location>
</feature>
<proteinExistence type="predicted"/>
<evidence type="ECO:0000256" key="2">
    <source>
        <dbReference type="SAM" id="SignalP"/>
    </source>
</evidence>
<dbReference type="Pfam" id="PF01822">
    <property type="entry name" value="WSC"/>
    <property type="match status" value="4"/>
</dbReference>
<dbReference type="InterPro" id="IPR002889">
    <property type="entry name" value="WSC_carb-bd"/>
</dbReference>
<dbReference type="SMART" id="SM00321">
    <property type="entry name" value="WSC"/>
    <property type="match status" value="4"/>
</dbReference>
<feature type="signal peptide" evidence="2">
    <location>
        <begin position="1"/>
        <end position="23"/>
    </location>
</feature>
<feature type="chain" id="PRO_5034346841" description="WSC domain-containing protein" evidence="2">
    <location>
        <begin position="24"/>
        <end position="1027"/>
    </location>
</feature>
<dbReference type="Pfam" id="PF09118">
    <property type="entry name" value="GO-like_E_set"/>
    <property type="match status" value="1"/>
</dbReference>
<dbReference type="Gene3D" id="2.130.10.80">
    <property type="entry name" value="Galactose oxidase/kelch, beta-propeller"/>
    <property type="match status" value="1"/>
</dbReference>
<reference evidence="4 5" key="1">
    <citation type="journal article" date="2020" name="ISME J.">
        <title>Uncovering the hidden diversity of litter-decomposition mechanisms in mushroom-forming fungi.</title>
        <authorList>
            <person name="Floudas D."/>
            <person name="Bentzer J."/>
            <person name="Ahren D."/>
            <person name="Johansson T."/>
            <person name="Persson P."/>
            <person name="Tunlid A."/>
        </authorList>
    </citation>
    <scope>NUCLEOTIDE SEQUENCE [LARGE SCALE GENOMIC DNA]</scope>
    <source>
        <strain evidence="4 5">CBS 146.42</strain>
    </source>
</reference>
<dbReference type="PANTHER" id="PTHR32208:SF105">
    <property type="entry name" value="COPPER RADICAL OXIDASE"/>
    <property type="match status" value="1"/>
</dbReference>
<dbReference type="SUPFAM" id="SSF81296">
    <property type="entry name" value="E set domains"/>
    <property type="match status" value="1"/>
</dbReference>
<dbReference type="InterPro" id="IPR014756">
    <property type="entry name" value="Ig_E-set"/>
</dbReference>
<dbReference type="SUPFAM" id="SSF50965">
    <property type="entry name" value="Galactose oxidase, central domain"/>
    <property type="match status" value="1"/>
</dbReference>
<dbReference type="EMBL" id="JAACJO010000025">
    <property type="protein sequence ID" value="KAF5347449.1"/>
    <property type="molecule type" value="Genomic_DNA"/>
</dbReference>
<dbReference type="Gene3D" id="2.60.40.10">
    <property type="entry name" value="Immunoglobulins"/>
    <property type="match status" value="1"/>
</dbReference>
<organism evidence="4 5">
    <name type="scientific">Leucocoprinus leucothites</name>
    <dbReference type="NCBI Taxonomy" id="201217"/>
    <lineage>
        <taxon>Eukaryota</taxon>
        <taxon>Fungi</taxon>
        <taxon>Dikarya</taxon>
        <taxon>Basidiomycota</taxon>
        <taxon>Agaricomycotina</taxon>
        <taxon>Agaricomycetes</taxon>
        <taxon>Agaricomycetidae</taxon>
        <taxon>Agaricales</taxon>
        <taxon>Agaricineae</taxon>
        <taxon>Agaricaceae</taxon>
        <taxon>Leucocoprinus</taxon>
    </lineage>
</organism>
<dbReference type="InterPro" id="IPR009880">
    <property type="entry name" value="Glyoxal_oxidase_N"/>
</dbReference>
<dbReference type="Pfam" id="PF07250">
    <property type="entry name" value="Glyoxal_oxid_N"/>
    <property type="match status" value="1"/>
</dbReference>
<feature type="domain" description="WSC" evidence="3">
    <location>
        <begin position="164"/>
        <end position="259"/>
    </location>
</feature>
<sequence length="1027" mass="108564">MGLFSISTLALAFTFTPFILANADSFHSSHHNAFRHRRQSVPTKLPGNWTSLGCYVDNVGAGRTLNAANTASGTSMTTESCIQFCGSKGYIYAGTEYGAECYCDNSIKHGGAKVAATECNMACTGNSLELCGSGGRLNVFFSGGAAPAPRAAPAPPAAPSKIGNWVSLGCWTDAVNGAPRSLSVGMGVNGPMTDELCTAACFQNGYPLAGTEFAGECYCGTALNAAATKANDADCNMACNGNSSETCGGPNRLNVYNYTGTDLPANPGGGNQGGGGPATVFPVLSGLPTGWAYNACWVDNAHGRILQNQIPDTQTMTVESCIHACAAQNFTVAGLEFSTQCFCGPNLVAGAVPALESSCNMGCAGNATEACGGPSRTSVYTAGQLTVFPVPTPIKENLPGNFTYAGCLHEVDGARILPWMLEWPTNNSATACMEQCAAYGYPAAGVEFGIQCFCGDITDVTAVNGVIGNEADCNIPCPGDPAHLCGGGARLNYYTWQGDLNIWHKPTVTGRYEFFVPGVIVPLIATVGINNKVTFLEKHGTGFPNSTGAFELDPTLVKNFDLAWRELNGVKTDVFCAGSVILPDKAGRQINVGGWSGESTFGVRLFTPNGAPGVNSTSDWEEDYPALALQRGRWYPTAAILSNGSVLVIGGEIGSNDRAQPNLEILPKPAGGDTVIDLPWLQRTDPNNLYPFIIILPSQNIFVGYWNEARILNPASFDTIKELPNMPGNVNNFLAGRTYPLEGAAVPLPQHAPYTDPLEILICGGSTVGAAQASDNCVSLQPEAEEPTWVIERMPSKRVLACMVSLPDGTFMIMNGAHQGVAGFGLANDPNLGAVLYDPTLPRNQRMSILNNTIVARMYHSEAILLPDARILVSGSDPQTNFDNGTVRYPEEFRVEVYVPPYLASGQKQPTFNITEKDWVYNGHYTITNIKLFQGSISNLRVSLLAAVSSTHGNTMGARTIFPSFSCSGTSCTIQAPPNAGVSPPGWHMLFILDGPTPSHAQWVRIGGDPSQLGNWPNIPGFTLPGV</sequence>
<keyword evidence="5" id="KW-1185">Reference proteome</keyword>
<dbReference type="AlphaFoldDB" id="A0A8H5CSY7"/>
<evidence type="ECO:0000259" key="3">
    <source>
        <dbReference type="PROSITE" id="PS51212"/>
    </source>
</evidence>
<evidence type="ECO:0000256" key="1">
    <source>
        <dbReference type="ARBA" id="ARBA00022729"/>
    </source>
</evidence>
<dbReference type="InterPro" id="IPR037293">
    <property type="entry name" value="Gal_Oxidase_central_sf"/>
</dbReference>
<protein>
    <recommendedName>
        <fullName evidence="3">WSC domain-containing protein</fullName>
    </recommendedName>
</protein>
<dbReference type="Proteomes" id="UP000559027">
    <property type="component" value="Unassembled WGS sequence"/>
</dbReference>
<dbReference type="PROSITE" id="PS51212">
    <property type="entry name" value="WSC"/>
    <property type="match status" value="4"/>
</dbReference>
<keyword evidence="1 2" id="KW-0732">Signal</keyword>
<evidence type="ECO:0000313" key="5">
    <source>
        <dbReference type="Proteomes" id="UP000559027"/>
    </source>
</evidence>
<dbReference type="CDD" id="cd02851">
    <property type="entry name" value="E_set_GO_C"/>
    <property type="match status" value="1"/>
</dbReference>
<accession>A0A8H5CSY7</accession>
<dbReference type="PANTHER" id="PTHR32208">
    <property type="entry name" value="SECRETED PROTEIN-RELATED"/>
    <property type="match status" value="1"/>
</dbReference>